<evidence type="ECO:0000313" key="8">
    <source>
        <dbReference type="Proteomes" id="UP000051576"/>
    </source>
</evidence>
<dbReference type="PANTHER" id="PTHR43078">
    <property type="entry name" value="UDP-GLUCURONIC ACID DECARBOXYLASE-RELATED"/>
    <property type="match status" value="1"/>
</dbReference>
<feature type="domain" description="NAD-dependent epimerase/dehydratase" evidence="5">
    <location>
        <begin position="30"/>
        <end position="274"/>
    </location>
</feature>
<dbReference type="InterPro" id="IPR001509">
    <property type="entry name" value="Epimerase_deHydtase"/>
</dbReference>
<sequence>MRTEYKLYQKDLKVALENSLGINQLAGKSVLVTGATGTIGSFLVDEFLMFNQLHDKKISIYATSRNLKRLRETFHNESTSQLHFVEFDNLNPVRFNFKVDYIIHNAGSSSPKAFNQNPIGTIMGNVTSTYNLLQYADQSNVKRFLYISSGEVYGQDKMASQGFSEGHTGHVEPLSERSCYPNSKRLCETLCAAFAEKRLINVGVVRPCHTFGPKITNNDNRAHAQFLKAALFEDSITLKSSGKQLRSYCYIADCAAGIVTVLLNGEKNSAYNIANPDAVTTIRNFAETTARIAGKKVDYINAEPNKNDSPIQHQVLDPSRLQSLGWHSHFTLATGIEHTLKIMQQERDRNAGRLKETSL</sequence>
<dbReference type="GO" id="GO:0005737">
    <property type="term" value="C:cytoplasm"/>
    <property type="evidence" value="ECO:0007669"/>
    <property type="project" value="TreeGrafter"/>
</dbReference>
<evidence type="ECO:0000256" key="3">
    <source>
        <dbReference type="ARBA" id="ARBA00023027"/>
    </source>
</evidence>
<dbReference type="AlphaFoldDB" id="A0A0A7RIN5"/>
<dbReference type="eggNOG" id="COG0451">
    <property type="taxonomic scope" value="Bacteria"/>
</dbReference>
<dbReference type="Gene3D" id="3.40.50.720">
    <property type="entry name" value="NAD(P)-binding Rossmann-like Domain"/>
    <property type="match status" value="1"/>
</dbReference>
<accession>A0A0A7RIN5</accession>
<gene>
    <name evidence="7" type="ORF">FD21_GL001717</name>
</gene>
<keyword evidence="4" id="KW-0456">Lyase</keyword>
<dbReference type="EMBL" id="AYYX01000058">
    <property type="protein sequence ID" value="KRM86267.1"/>
    <property type="molecule type" value="Genomic_DNA"/>
</dbReference>
<evidence type="ECO:0000256" key="4">
    <source>
        <dbReference type="ARBA" id="ARBA00023239"/>
    </source>
</evidence>
<reference evidence="7 8" key="2">
    <citation type="journal article" date="2015" name="Genome Announc.">
        <title>Expanding the biotechnology potential of lactobacilli through comparative genomics of 213 strains and associated genera.</title>
        <authorList>
            <person name="Sun Z."/>
            <person name="Harris H.M."/>
            <person name="McCann A."/>
            <person name="Guo C."/>
            <person name="Argimon S."/>
            <person name="Zhang W."/>
            <person name="Yang X."/>
            <person name="Jeffery I.B."/>
            <person name="Cooney J.C."/>
            <person name="Kagawa T.F."/>
            <person name="Liu W."/>
            <person name="Song Y."/>
            <person name="Salvetti E."/>
            <person name="Wrobel A."/>
            <person name="Rasinkangas P."/>
            <person name="Parkhill J."/>
            <person name="Rea M.C."/>
            <person name="O'Sullivan O."/>
            <person name="Ritari J."/>
            <person name="Douillard F.P."/>
            <person name="Paul Ross R."/>
            <person name="Yang R."/>
            <person name="Briner A.E."/>
            <person name="Felis G.E."/>
            <person name="de Vos W.M."/>
            <person name="Barrangou R."/>
            <person name="Klaenhammer T.R."/>
            <person name="Caufield P.W."/>
            <person name="Cui Y."/>
            <person name="Zhang H."/>
            <person name="O'Toole P.W."/>
        </authorList>
    </citation>
    <scope>NUCLEOTIDE SEQUENCE [LARGE SCALE GENOMIC DNA]</scope>
    <source>
        <strain evidence="7 8">DSM 20605</strain>
    </source>
</reference>
<proteinExistence type="predicted"/>
<dbReference type="EMBL" id="KM886873">
    <property type="protein sequence ID" value="AJA34459.1"/>
    <property type="molecule type" value="Genomic_DNA"/>
</dbReference>
<dbReference type="Pfam" id="PF01370">
    <property type="entry name" value="Epimerase"/>
    <property type="match status" value="1"/>
</dbReference>
<evidence type="ECO:0000256" key="1">
    <source>
        <dbReference type="ARBA" id="ARBA00001911"/>
    </source>
</evidence>
<name>A0A0A7RIN5_9LACO</name>
<dbReference type="GO" id="GO:0048040">
    <property type="term" value="F:UDP-glucuronate decarboxylase activity"/>
    <property type="evidence" value="ECO:0007669"/>
    <property type="project" value="TreeGrafter"/>
</dbReference>
<evidence type="ECO:0000313" key="6">
    <source>
        <dbReference type="EMBL" id="AJA34459.1"/>
    </source>
</evidence>
<dbReference type="Proteomes" id="UP000051576">
    <property type="component" value="Unassembled WGS sequence"/>
</dbReference>
<dbReference type="STRING" id="1133569.FD21_GL001717"/>
<dbReference type="GO" id="GO:0042732">
    <property type="term" value="P:D-xylose metabolic process"/>
    <property type="evidence" value="ECO:0007669"/>
    <property type="project" value="InterPro"/>
</dbReference>
<evidence type="ECO:0000256" key="2">
    <source>
        <dbReference type="ARBA" id="ARBA00022793"/>
    </source>
</evidence>
<protein>
    <submittedName>
        <fullName evidence="6">Nucleoside-diphosphate-sugar epimerase</fullName>
    </submittedName>
    <submittedName>
        <fullName evidence="7">Udp-glucose 4-epimerase</fullName>
    </submittedName>
</protein>
<keyword evidence="2" id="KW-0210">Decarboxylase</keyword>
<dbReference type="SUPFAM" id="SSF51735">
    <property type="entry name" value="NAD(P)-binding Rossmann-fold domains"/>
    <property type="match status" value="1"/>
</dbReference>
<dbReference type="PATRIC" id="fig|1133569.4.peg.1861"/>
<dbReference type="InterPro" id="IPR036291">
    <property type="entry name" value="NAD(P)-bd_dom_sf"/>
</dbReference>
<evidence type="ECO:0000259" key="5">
    <source>
        <dbReference type="Pfam" id="PF01370"/>
    </source>
</evidence>
<organism evidence="6">
    <name type="scientific">Liquorilactobacillus vini DSM 20605</name>
    <dbReference type="NCBI Taxonomy" id="1133569"/>
    <lineage>
        <taxon>Bacteria</taxon>
        <taxon>Bacillati</taxon>
        <taxon>Bacillota</taxon>
        <taxon>Bacilli</taxon>
        <taxon>Lactobacillales</taxon>
        <taxon>Lactobacillaceae</taxon>
        <taxon>Liquorilactobacillus</taxon>
    </lineage>
</organism>
<dbReference type="InterPro" id="IPR044516">
    <property type="entry name" value="UXS-like"/>
</dbReference>
<dbReference type="GO" id="GO:0070403">
    <property type="term" value="F:NAD+ binding"/>
    <property type="evidence" value="ECO:0007669"/>
    <property type="project" value="InterPro"/>
</dbReference>
<dbReference type="PANTHER" id="PTHR43078:SF6">
    <property type="entry name" value="UDP-GLUCURONIC ACID DECARBOXYLASE 1"/>
    <property type="match status" value="1"/>
</dbReference>
<dbReference type="RefSeq" id="WP_010580510.1">
    <property type="nucleotide sequence ID" value="NZ_AHYZ01000084.1"/>
</dbReference>
<evidence type="ECO:0000313" key="7">
    <source>
        <dbReference type="EMBL" id="KRM86267.1"/>
    </source>
</evidence>
<reference evidence="6" key="1">
    <citation type="journal article" date="2014" name="Appl. Environ. Microbiol.">
        <title>Detection and genomic characterization of motility in Lactobacillus curvatus: confirmation of motility in a species outside the Lactobacillus salivarius clade.</title>
        <authorList>
            <person name="Cousin F.J."/>
            <person name="Lynch S.M."/>
            <person name="Harris H.M."/>
            <person name="McCann A."/>
            <person name="Lynch D.B."/>
            <person name="Neville B.A."/>
            <person name="Irisawa T."/>
            <person name="Okada S."/>
            <person name="Endo A."/>
            <person name="O'Toole P.W."/>
        </authorList>
    </citation>
    <scope>NUCLEOTIDE SEQUENCE</scope>
    <source>
        <strain evidence="6">DSM 20605</strain>
    </source>
</reference>
<keyword evidence="8" id="KW-1185">Reference proteome</keyword>
<keyword evidence="3" id="KW-0520">NAD</keyword>
<comment type="cofactor">
    <cofactor evidence="1">
        <name>NAD(+)</name>
        <dbReference type="ChEBI" id="CHEBI:57540"/>
    </cofactor>
</comment>